<keyword evidence="5 7" id="KW-1133">Transmembrane helix</keyword>
<evidence type="ECO:0000256" key="4">
    <source>
        <dbReference type="ARBA" id="ARBA00022692"/>
    </source>
</evidence>
<evidence type="ECO:0000256" key="1">
    <source>
        <dbReference type="ARBA" id="ARBA00004141"/>
    </source>
</evidence>
<feature type="transmembrane region" description="Helical" evidence="7">
    <location>
        <begin position="20"/>
        <end position="42"/>
    </location>
</feature>
<evidence type="ECO:0000256" key="7">
    <source>
        <dbReference type="SAM" id="Phobius"/>
    </source>
</evidence>
<dbReference type="PANTHER" id="PTHR43840:SF15">
    <property type="entry name" value="MITOCHONDRIAL METAL TRANSPORTER 1-RELATED"/>
    <property type="match status" value="1"/>
</dbReference>
<dbReference type="OrthoDB" id="9806522at2"/>
<dbReference type="SUPFAM" id="SSF161111">
    <property type="entry name" value="Cation efflux protein transmembrane domain-like"/>
    <property type="match status" value="1"/>
</dbReference>
<feature type="domain" description="Cation efflux protein cytoplasmic" evidence="9">
    <location>
        <begin position="218"/>
        <end position="294"/>
    </location>
</feature>
<dbReference type="InterPro" id="IPR050291">
    <property type="entry name" value="CDF_Transporter"/>
</dbReference>
<evidence type="ECO:0000256" key="2">
    <source>
        <dbReference type="ARBA" id="ARBA00008114"/>
    </source>
</evidence>
<dbReference type="GO" id="GO:0008324">
    <property type="term" value="F:monoatomic cation transmembrane transporter activity"/>
    <property type="evidence" value="ECO:0007669"/>
    <property type="project" value="InterPro"/>
</dbReference>
<dbReference type="RefSeq" id="WP_087861682.1">
    <property type="nucleotide sequence ID" value="NZ_LT859958.1"/>
</dbReference>
<comment type="similarity">
    <text evidence="2">Belongs to the cation diffusion facilitator (CDF) transporter (TC 2.A.4) family.</text>
</comment>
<proteinExistence type="inferred from homology"/>
<feature type="transmembrane region" description="Helical" evidence="7">
    <location>
        <begin position="84"/>
        <end position="103"/>
    </location>
</feature>
<evidence type="ECO:0000256" key="3">
    <source>
        <dbReference type="ARBA" id="ARBA00022448"/>
    </source>
</evidence>
<dbReference type="InterPro" id="IPR036837">
    <property type="entry name" value="Cation_efflux_CTD_sf"/>
</dbReference>
<dbReference type="InterPro" id="IPR027470">
    <property type="entry name" value="Cation_efflux_CTD"/>
</dbReference>
<dbReference type="EMBL" id="LT859958">
    <property type="protein sequence ID" value="SMX53761.1"/>
    <property type="molecule type" value="Genomic_DNA"/>
</dbReference>
<dbReference type="InterPro" id="IPR058533">
    <property type="entry name" value="Cation_efflux_TM"/>
</dbReference>
<dbReference type="Pfam" id="PF16916">
    <property type="entry name" value="ZT_dimer"/>
    <property type="match status" value="1"/>
</dbReference>
<dbReference type="KEGG" id="abat:CFX1CAM_0696"/>
<evidence type="ECO:0000256" key="6">
    <source>
        <dbReference type="ARBA" id="ARBA00023136"/>
    </source>
</evidence>
<keyword evidence="6 7" id="KW-0472">Membrane</keyword>
<keyword evidence="11" id="KW-1185">Reference proteome</keyword>
<organism evidence="10 11">
    <name type="scientific">Candidatus Brevifilum fermentans</name>
    <dbReference type="NCBI Taxonomy" id="1986204"/>
    <lineage>
        <taxon>Bacteria</taxon>
        <taxon>Bacillati</taxon>
        <taxon>Chloroflexota</taxon>
        <taxon>Anaerolineae</taxon>
        <taxon>Anaerolineales</taxon>
        <taxon>Anaerolineaceae</taxon>
        <taxon>Candidatus Brevifilum</taxon>
    </lineage>
</organism>
<dbReference type="InterPro" id="IPR002524">
    <property type="entry name" value="Cation_efflux"/>
</dbReference>
<sequence>MQLIRDHQPDPVQETSFRTALIVTLVGNAFLVVGKGVATYLTGSAALYADTANSISDLIYSAALVFALKAVLRPPDLSHPQGHARFEPMVGLAMALMMGIAGYEALRSSISRFISGGAAIELGLPILVLLASAAIKTAMFLVIKNLAQKSNSPALRVSAKDNLNDVLASLAAFIGILGSSTLHPLLDPLAGFLVSLWIVRGAFDAGRENFAYLTGAGPDEALRQKIIDTALSVDGHHSVHHMICDYVGPKLAVDIHINLPGDDTLDEVHDISDRIIEALESLPEVDRAYVHVEPNEDDQEMGDQEADSRN</sequence>
<name>A0A1Y6K273_9CHLR</name>
<dbReference type="NCBIfam" id="TIGR01297">
    <property type="entry name" value="CDF"/>
    <property type="match status" value="1"/>
</dbReference>
<dbReference type="AlphaFoldDB" id="A0A1Y6K273"/>
<dbReference type="Gene3D" id="1.20.1510.10">
    <property type="entry name" value="Cation efflux protein transmembrane domain"/>
    <property type="match status" value="1"/>
</dbReference>
<dbReference type="Gene3D" id="3.30.70.1350">
    <property type="entry name" value="Cation efflux protein, cytoplasmic domain"/>
    <property type="match status" value="1"/>
</dbReference>
<feature type="transmembrane region" description="Helical" evidence="7">
    <location>
        <begin position="123"/>
        <end position="143"/>
    </location>
</feature>
<reference evidence="11" key="1">
    <citation type="submission" date="2017-05" db="EMBL/GenBank/DDBJ databases">
        <authorList>
            <person name="Kirkegaard R."/>
            <person name="Mcilroy J S."/>
        </authorList>
    </citation>
    <scope>NUCLEOTIDE SEQUENCE [LARGE SCALE GENOMIC DNA]</scope>
</reference>
<feature type="domain" description="Cation efflux protein transmembrane" evidence="8">
    <location>
        <begin position="21"/>
        <end position="213"/>
    </location>
</feature>
<evidence type="ECO:0000259" key="9">
    <source>
        <dbReference type="Pfam" id="PF16916"/>
    </source>
</evidence>
<keyword evidence="3" id="KW-0813">Transport</keyword>
<dbReference type="Pfam" id="PF01545">
    <property type="entry name" value="Cation_efflux"/>
    <property type="match status" value="1"/>
</dbReference>
<evidence type="ECO:0000313" key="10">
    <source>
        <dbReference type="EMBL" id="SMX53761.1"/>
    </source>
</evidence>
<protein>
    <submittedName>
        <fullName evidence="10">Putative cation efflux protein</fullName>
    </submittedName>
</protein>
<dbReference type="Proteomes" id="UP000195514">
    <property type="component" value="Chromosome I"/>
</dbReference>
<dbReference type="GO" id="GO:0016020">
    <property type="term" value="C:membrane"/>
    <property type="evidence" value="ECO:0007669"/>
    <property type="project" value="UniProtKB-SubCell"/>
</dbReference>
<evidence type="ECO:0000313" key="11">
    <source>
        <dbReference type="Proteomes" id="UP000195514"/>
    </source>
</evidence>
<keyword evidence="4 7" id="KW-0812">Transmembrane</keyword>
<dbReference type="InterPro" id="IPR027469">
    <property type="entry name" value="Cation_efflux_TMD_sf"/>
</dbReference>
<dbReference type="SUPFAM" id="SSF160240">
    <property type="entry name" value="Cation efflux protein cytoplasmic domain-like"/>
    <property type="match status" value="1"/>
</dbReference>
<evidence type="ECO:0000259" key="8">
    <source>
        <dbReference type="Pfam" id="PF01545"/>
    </source>
</evidence>
<accession>A0A1Y6K273</accession>
<dbReference type="PANTHER" id="PTHR43840">
    <property type="entry name" value="MITOCHONDRIAL METAL TRANSPORTER 1-RELATED"/>
    <property type="match status" value="1"/>
</dbReference>
<gene>
    <name evidence="10" type="ORF">CFX1CAM_0696</name>
</gene>
<evidence type="ECO:0000256" key="5">
    <source>
        <dbReference type="ARBA" id="ARBA00022989"/>
    </source>
</evidence>
<comment type="subcellular location">
    <subcellularLocation>
        <location evidence="1">Membrane</location>
        <topology evidence="1">Multi-pass membrane protein</topology>
    </subcellularLocation>
</comment>